<dbReference type="Proteomes" id="UP000217182">
    <property type="component" value="Chromosome"/>
</dbReference>
<dbReference type="GO" id="GO:0019441">
    <property type="term" value="P:L-tryptophan catabolic process to kynurenine"/>
    <property type="evidence" value="ECO:0007669"/>
    <property type="project" value="InterPro"/>
</dbReference>
<dbReference type="PANTHER" id="PTHR31118:SF12">
    <property type="entry name" value="CYCLASE-LIKE PROTEIN 2"/>
    <property type="match status" value="1"/>
</dbReference>
<keyword evidence="2" id="KW-1185">Reference proteome</keyword>
<dbReference type="OrthoDB" id="7067800at2"/>
<dbReference type="EMBL" id="CP014136">
    <property type="protein sequence ID" value="ATA21681.1"/>
    <property type="molecule type" value="Genomic_DNA"/>
</dbReference>
<gene>
    <name evidence="1" type="ORF">AWC35_21350</name>
</gene>
<dbReference type="AlphaFoldDB" id="A0A250B6E1"/>
<dbReference type="PANTHER" id="PTHR31118">
    <property type="entry name" value="CYCLASE-LIKE PROTEIN 2"/>
    <property type="match status" value="1"/>
</dbReference>
<protein>
    <submittedName>
        <fullName evidence="1">Cyclase</fullName>
    </submittedName>
</protein>
<dbReference type="GO" id="GO:0004061">
    <property type="term" value="F:arylformamidase activity"/>
    <property type="evidence" value="ECO:0007669"/>
    <property type="project" value="InterPro"/>
</dbReference>
<dbReference type="InterPro" id="IPR007325">
    <property type="entry name" value="KFase/CYL"/>
</dbReference>
<accession>A0A250B6E1</accession>
<reference evidence="1 2" key="1">
    <citation type="submission" date="2016-01" db="EMBL/GenBank/DDBJ databases">
        <authorList>
            <person name="Oliw E.H."/>
        </authorList>
    </citation>
    <scope>NUCLEOTIDE SEQUENCE [LARGE SCALE GENOMIC DNA]</scope>
    <source>
        <strain evidence="1 2">FRB97</strain>
    </source>
</reference>
<dbReference type="Gene3D" id="3.50.30.50">
    <property type="entry name" value="Putative cyclase"/>
    <property type="match status" value="1"/>
</dbReference>
<dbReference type="Pfam" id="PF04199">
    <property type="entry name" value="Cyclase"/>
    <property type="match status" value="1"/>
</dbReference>
<dbReference type="SUPFAM" id="SSF102198">
    <property type="entry name" value="Putative cyclase"/>
    <property type="match status" value="1"/>
</dbReference>
<dbReference type="InterPro" id="IPR037175">
    <property type="entry name" value="KFase_sf"/>
</dbReference>
<dbReference type="KEGG" id="gqu:AWC35_21350"/>
<sequence length="230" mass="25298">MNIELLNALRDYELIELNHTYEAAMPVWPTHPKFLLADSETYAAGDGNYNNLLQMGDHCGTHVDSPSHFIPEGKTIEQINVRRLIGRGVKIDVSDYPDDSEITVAMIQSWEKSNGDIQADDIVLFRTGHDKKWRLRPDHKPFLSGWSGLSAAGAEYLLAKGVNVIGSDAMSLDAWSNSSYPAHQIILGSGKLIMENLANLDSVPETFIFIALPLRIKGGSASPVRAIALV</sequence>
<name>A0A250B6E1_9GAMM</name>
<organism evidence="1 2">
    <name type="scientific">Gibbsiella quercinecans</name>
    <dbReference type="NCBI Taxonomy" id="929813"/>
    <lineage>
        <taxon>Bacteria</taxon>
        <taxon>Pseudomonadati</taxon>
        <taxon>Pseudomonadota</taxon>
        <taxon>Gammaproteobacteria</taxon>
        <taxon>Enterobacterales</taxon>
        <taxon>Yersiniaceae</taxon>
        <taxon>Gibbsiella</taxon>
    </lineage>
</organism>
<evidence type="ECO:0000313" key="1">
    <source>
        <dbReference type="EMBL" id="ATA21681.1"/>
    </source>
</evidence>
<evidence type="ECO:0000313" key="2">
    <source>
        <dbReference type="Proteomes" id="UP000217182"/>
    </source>
</evidence>
<proteinExistence type="predicted"/>
<dbReference type="RefSeq" id="WP_095848261.1">
    <property type="nucleotide sequence ID" value="NZ_CP014136.1"/>
</dbReference>